<evidence type="ECO:0000313" key="4">
    <source>
        <dbReference type="EMBL" id="TMJ11267.1"/>
    </source>
</evidence>
<feature type="compositionally biased region" description="Polar residues" evidence="1">
    <location>
        <begin position="140"/>
        <end position="153"/>
    </location>
</feature>
<evidence type="ECO:0000313" key="5">
    <source>
        <dbReference type="Proteomes" id="UP000315217"/>
    </source>
</evidence>
<dbReference type="Proteomes" id="UP000318661">
    <property type="component" value="Unassembled WGS sequence"/>
</dbReference>
<evidence type="ECO:0000256" key="1">
    <source>
        <dbReference type="SAM" id="MobiDB-lite"/>
    </source>
</evidence>
<feature type="region of interest" description="Disordered" evidence="1">
    <location>
        <begin position="136"/>
        <end position="176"/>
    </location>
</feature>
<dbReference type="Gene3D" id="3.30.450.30">
    <property type="entry name" value="Dynein light chain 2a, cytoplasmic"/>
    <property type="match status" value="1"/>
</dbReference>
<evidence type="ECO:0000313" key="6">
    <source>
        <dbReference type="Proteomes" id="UP000318661"/>
    </source>
</evidence>
<sequence>MDARRGYNTAVADESQSHAQLQGVLTELRRQSAAQSVLLLSGDGAVLHSVGDIHADLDALAAYAASAVMVGERLGESAAFGAPEAVMVVYGGRAVVMAPLGPVVAVVIGAASQLGVLRLTLARYLDDLNAALRGALASGPQGSNPELSGTNGSPDDGDDSLTGEDLSSMRINPGLV</sequence>
<dbReference type="EMBL" id="VBAJ01000181">
    <property type="protein sequence ID" value="TMJ07383.1"/>
    <property type="molecule type" value="Genomic_DNA"/>
</dbReference>
<proteinExistence type="predicted"/>
<dbReference type="Pfam" id="PF03259">
    <property type="entry name" value="Robl_LC7"/>
    <property type="match status" value="1"/>
</dbReference>
<evidence type="ECO:0000313" key="3">
    <source>
        <dbReference type="EMBL" id="TMJ07383.1"/>
    </source>
</evidence>
<name>A0A537LUD3_9BACT</name>
<reference evidence="5 6" key="1">
    <citation type="journal article" date="2019" name="Nat. Microbiol.">
        <title>Mediterranean grassland soil C-N compound turnover is dependent on rainfall and depth, and is mediated by genomically divergent microorganisms.</title>
        <authorList>
            <person name="Diamond S."/>
            <person name="Andeer P.F."/>
            <person name="Li Z."/>
            <person name="Crits-Christoph A."/>
            <person name="Burstein D."/>
            <person name="Anantharaman K."/>
            <person name="Lane K.R."/>
            <person name="Thomas B.C."/>
            <person name="Pan C."/>
            <person name="Northen T.R."/>
            <person name="Banfield J.F."/>
        </authorList>
    </citation>
    <scope>NUCLEOTIDE SEQUENCE [LARGE SCALE GENOMIC DNA]</scope>
    <source>
        <strain evidence="4">NP_1</strain>
        <strain evidence="3">NP_2</strain>
    </source>
</reference>
<dbReference type="Proteomes" id="UP000315217">
    <property type="component" value="Unassembled WGS sequence"/>
</dbReference>
<dbReference type="InterPro" id="IPR004942">
    <property type="entry name" value="Roadblock/LAMTOR2_dom"/>
</dbReference>
<gene>
    <name evidence="4" type="ORF">E6G98_05250</name>
    <name evidence="3" type="ORF">E6G99_06840</name>
</gene>
<organism evidence="4 5">
    <name type="scientific">Candidatus Segetimicrobium genomatis</name>
    <dbReference type="NCBI Taxonomy" id="2569760"/>
    <lineage>
        <taxon>Bacteria</taxon>
        <taxon>Bacillati</taxon>
        <taxon>Candidatus Sysuimicrobiota</taxon>
        <taxon>Candidatus Sysuimicrobiia</taxon>
        <taxon>Candidatus Sysuimicrobiales</taxon>
        <taxon>Candidatus Segetimicrobiaceae</taxon>
        <taxon>Candidatus Segetimicrobium</taxon>
    </lineage>
</organism>
<comment type="caution">
    <text evidence="4">The sequence shown here is derived from an EMBL/GenBank/DDBJ whole genome shotgun (WGS) entry which is preliminary data.</text>
</comment>
<evidence type="ECO:0000259" key="2">
    <source>
        <dbReference type="SMART" id="SM00960"/>
    </source>
</evidence>
<dbReference type="SUPFAM" id="SSF103196">
    <property type="entry name" value="Roadblock/LC7 domain"/>
    <property type="match status" value="1"/>
</dbReference>
<feature type="domain" description="Roadblock/LAMTOR2" evidence="2">
    <location>
        <begin position="21"/>
        <end position="108"/>
    </location>
</feature>
<protein>
    <recommendedName>
        <fullName evidence="2">Roadblock/LAMTOR2 domain-containing protein</fullName>
    </recommendedName>
</protein>
<accession>A0A537LUD3</accession>
<dbReference type="AlphaFoldDB" id="A0A537LUD3"/>
<dbReference type="EMBL" id="VBAI01000072">
    <property type="protein sequence ID" value="TMJ11267.1"/>
    <property type="molecule type" value="Genomic_DNA"/>
</dbReference>
<dbReference type="SMART" id="SM00960">
    <property type="entry name" value="Robl_LC7"/>
    <property type="match status" value="1"/>
</dbReference>